<dbReference type="GeneID" id="115815192"/>
<feature type="compositionally biased region" description="Basic residues" evidence="2">
    <location>
        <begin position="9"/>
        <end position="18"/>
    </location>
</feature>
<dbReference type="RefSeq" id="XP_030634025.1">
    <property type="nucleotide sequence ID" value="XM_030778165.1"/>
</dbReference>
<protein>
    <submittedName>
        <fullName evidence="5">Inhibitor of nuclear factor kappa-B kinase-interacting protein isoform X2</fullName>
    </submittedName>
</protein>
<dbReference type="PANTHER" id="PTHR21734:SF10">
    <property type="entry name" value="INHIBITOR OF NUCLEAR FACTOR KAPPA-B KINASE-INTERACTING PROTEIN"/>
    <property type="match status" value="1"/>
</dbReference>
<keyword evidence="3" id="KW-0812">Transmembrane</keyword>
<accession>A0A6J2VM28</accession>
<dbReference type="Proteomes" id="UP000504632">
    <property type="component" value="Chromosome 1"/>
</dbReference>
<keyword evidence="5" id="KW-0808">Transferase</keyword>
<feature type="region of interest" description="Disordered" evidence="2">
    <location>
        <begin position="363"/>
        <end position="383"/>
    </location>
</feature>
<keyword evidence="5" id="KW-0418">Kinase</keyword>
<sequence length="383" mass="42697">MANSEIKQRKTNSAHKQNRGPSDTLKSDSGEETKKVGVTGKKTDIKGTSSHSSFDFRVVLCMLSVTACIVLAWVVLQQNARIGDVEERYKLLYEKSAGVLELETNFVEVSKKCENVQAMLRSLEDQVPWSHMEGLEQEVLQLKEWSSGLTKKWRQLEENLTGLSLAVKGIEDRTSAISNDITAKVASVRTDVRRMAGLESEVQTLLAQTGELEEKVSQAERLMIKRIGDLLAGSIDRISSLKTKAEKNSQSLEQMRKSIPQLIAADKQLSERILSVESGRAKLIKTVTFASDLKPKVFSIKKGFALLEPQLADLTLRIGRLAEDIMQREEDIAQVKESLANFTAVQADLMKVKEELTQVPDLSDTLHQNDARDTLVHTHKPEA</sequence>
<dbReference type="CTD" id="121457"/>
<dbReference type="GO" id="GO:0016301">
    <property type="term" value="F:kinase activity"/>
    <property type="evidence" value="ECO:0007669"/>
    <property type="project" value="UniProtKB-KW"/>
</dbReference>
<evidence type="ECO:0000256" key="1">
    <source>
        <dbReference type="SAM" id="Coils"/>
    </source>
</evidence>
<dbReference type="PANTHER" id="PTHR21734">
    <property type="entry name" value="INHIBITOR OF NUCLEAR FACTOR KAPPA-B KINASE-INTERACTING PROTEIN"/>
    <property type="match status" value="1"/>
</dbReference>
<evidence type="ECO:0000256" key="2">
    <source>
        <dbReference type="SAM" id="MobiDB-lite"/>
    </source>
</evidence>
<feature type="coiled-coil region" evidence="1">
    <location>
        <begin position="195"/>
        <end position="222"/>
    </location>
</feature>
<name>A0A6J2VM28_CHACN</name>
<evidence type="ECO:0000313" key="4">
    <source>
        <dbReference type="Proteomes" id="UP000504632"/>
    </source>
</evidence>
<organism evidence="4 5">
    <name type="scientific">Chanos chanos</name>
    <name type="common">Milkfish</name>
    <name type="synonym">Mugil chanos</name>
    <dbReference type="NCBI Taxonomy" id="29144"/>
    <lineage>
        <taxon>Eukaryota</taxon>
        <taxon>Metazoa</taxon>
        <taxon>Chordata</taxon>
        <taxon>Craniata</taxon>
        <taxon>Vertebrata</taxon>
        <taxon>Euteleostomi</taxon>
        <taxon>Actinopterygii</taxon>
        <taxon>Neopterygii</taxon>
        <taxon>Teleostei</taxon>
        <taxon>Ostariophysi</taxon>
        <taxon>Gonorynchiformes</taxon>
        <taxon>Chanidae</taxon>
        <taxon>Chanos</taxon>
    </lineage>
</organism>
<reference evidence="5" key="1">
    <citation type="submission" date="2025-08" db="UniProtKB">
        <authorList>
            <consortium name="RefSeq"/>
        </authorList>
    </citation>
    <scope>IDENTIFICATION</scope>
</reference>
<keyword evidence="3" id="KW-0472">Membrane</keyword>
<feature type="compositionally biased region" description="Basic and acidic residues" evidence="2">
    <location>
        <begin position="367"/>
        <end position="383"/>
    </location>
</feature>
<dbReference type="InterPro" id="IPR024152">
    <property type="entry name" value="Inh_kappa-B_kinase-int"/>
</dbReference>
<feature type="compositionally biased region" description="Basic and acidic residues" evidence="2">
    <location>
        <begin position="25"/>
        <end position="42"/>
    </location>
</feature>
<keyword evidence="3" id="KW-1133">Transmembrane helix</keyword>
<evidence type="ECO:0000313" key="5">
    <source>
        <dbReference type="RefSeq" id="XP_030634025.1"/>
    </source>
</evidence>
<dbReference type="AlphaFoldDB" id="A0A6J2VM28"/>
<feature type="transmembrane region" description="Helical" evidence="3">
    <location>
        <begin position="56"/>
        <end position="76"/>
    </location>
</feature>
<evidence type="ECO:0000256" key="3">
    <source>
        <dbReference type="SAM" id="Phobius"/>
    </source>
</evidence>
<feature type="region of interest" description="Disordered" evidence="2">
    <location>
        <begin position="1"/>
        <end position="42"/>
    </location>
</feature>
<keyword evidence="4" id="KW-1185">Reference proteome</keyword>
<gene>
    <name evidence="5" type="primary">ikbip</name>
</gene>
<proteinExistence type="predicted"/>
<keyword evidence="1" id="KW-0175">Coiled coil</keyword>